<protein>
    <submittedName>
        <fullName evidence="2">Uncharacterized protein</fullName>
    </submittedName>
</protein>
<keyword evidence="3" id="KW-1185">Reference proteome</keyword>
<evidence type="ECO:0000256" key="1">
    <source>
        <dbReference type="SAM" id="MobiDB-lite"/>
    </source>
</evidence>
<evidence type="ECO:0000313" key="2">
    <source>
        <dbReference type="EMBL" id="PQM36723.1"/>
    </source>
</evidence>
<dbReference type="EMBL" id="PJQY01003523">
    <property type="protein sequence ID" value="PQM36723.1"/>
    <property type="molecule type" value="Genomic_DNA"/>
</dbReference>
<gene>
    <name evidence="2" type="ORF">Pyn_17262</name>
</gene>
<reference evidence="2 3" key="1">
    <citation type="submission" date="2018-02" db="EMBL/GenBank/DDBJ databases">
        <title>Draft genome of wild Prunus yedoensis var. nudiflora.</title>
        <authorList>
            <person name="Baek S."/>
            <person name="Kim J.-H."/>
            <person name="Choi K."/>
            <person name="Kim G.-B."/>
            <person name="Cho A."/>
            <person name="Jang H."/>
            <person name="Shin C.-H."/>
            <person name="Yu H.-J."/>
            <person name="Mun J.-H."/>
        </authorList>
    </citation>
    <scope>NUCLEOTIDE SEQUENCE [LARGE SCALE GENOMIC DNA]</scope>
    <source>
        <strain evidence="3">cv. Jeju island</strain>
        <tissue evidence="2">Leaf</tissue>
    </source>
</reference>
<dbReference type="Proteomes" id="UP000250321">
    <property type="component" value="Unassembled WGS sequence"/>
</dbReference>
<proteinExistence type="predicted"/>
<accession>A0A314UGS6</accession>
<sequence length="68" mass="7231">MEGERGSKEQSAKAGEMGKMGKQSAKIAGFESEEACSLKVVGCWVEEALFVVAGFCSSPRNPNGFFPI</sequence>
<feature type="compositionally biased region" description="Basic and acidic residues" evidence="1">
    <location>
        <begin position="1"/>
        <end position="11"/>
    </location>
</feature>
<organism evidence="2 3">
    <name type="scientific">Prunus yedoensis var. nudiflora</name>
    <dbReference type="NCBI Taxonomy" id="2094558"/>
    <lineage>
        <taxon>Eukaryota</taxon>
        <taxon>Viridiplantae</taxon>
        <taxon>Streptophyta</taxon>
        <taxon>Embryophyta</taxon>
        <taxon>Tracheophyta</taxon>
        <taxon>Spermatophyta</taxon>
        <taxon>Magnoliopsida</taxon>
        <taxon>eudicotyledons</taxon>
        <taxon>Gunneridae</taxon>
        <taxon>Pentapetalae</taxon>
        <taxon>rosids</taxon>
        <taxon>fabids</taxon>
        <taxon>Rosales</taxon>
        <taxon>Rosaceae</taxon>
        <taxon>Amygdaloideae</taxon>
        <taxon>Amygdaleae</taxon>
        <taxon>Prunus</taxon>
    </lineage>
</organism>
<evidence type="ECO:0000313" key="3">
    <source>
        <dbReference type="Proteomes" id="UP000250321"/>
    </source>
</evidence>
<dbReference type="AlphaFoldDB" id="A0A314UGS6"/>
<comment type="caution">
    <text evidence="2">The sequence shown here is derived from an EMBL/GenBank/DDBJ whole genome shotgun (WGS) entry which is preliminary data.</text>
</comment>
<feature type="region of interest" description="Disordered" evidence="1">
    <location>
        <begin position="1"/>
        <end position="21"/>
    </location>
</feature>
<name>A0A314UGS6_PRUYE</name>